<sequence length="297" mass="33087">MPHTVTKYDANILDHHAKSGDALELSRTLDTIAQREAPNGYDRADILLLAKYSQLPRQEWRRLGVSRNTRPPSPTRGSEDPNGFDRVDILLLAKEETGDNVIHSACAFGNTTELLSQFRPVPLDVNRNIQFHEPHPRGKLPFLVALRLGRRLNRAYGWIVDIFTLRPPHFLAKATHLRPHMNGAQHEDGESLAAPAEEVNNNQVRSSFEIMGCVTPNHPTDQLQLVRGVGTNLSRPPSSMPDFGFVGQNDAPPQAVSYDQLGLRLNGAPSCPLALELSRQLIFTYGLRKSEYPVGRS</sequence>
<evidence type="ECO:0000313" key="2">
    <source>
        <dbReference type="EMBL" id="KAK7720721.1"/>
    </source>
</evidence>
<dbReference type="Proteomes" id="UP001430848">
    <property type="component" value="Unassembled WGS sequence"/>
</dbReference>
<organism evidence="2 3">
    <name type="scientific">Diaporthe eres</name>
    <name type="common">Phomopsis oblonga</name>
    <dbReference type="NCBI Taxonomy" id="83184"/>
    <lineage>
        <taxon>Eukaryota</taxon>
        <taxon>Fungi</taxon>
        <taxon>Dikarya</taxon>
        <taxon>Ascomycota</taxon>
        <taxon>Pezizomycotina</taxon>
        <taxon>Sordariomycetes</taxon>
        <taxon>Sordariomycetidae</taxon>
        <taxon>Diaporthales</taxon>
        <taxon>Diaporthaceae</taxon>
        <taxon>Diaporthe</taxon>
        <taxon>Diaporthe eres species complex</taxon>
    </lineage>
</organism>
<evidence type="ECO:0000256" key="1">
    <source>
        <dbReference type="SAM" id="MobiDB-lite"/>
    </source>
</evidence>
<accession>A0ABR1NZ36</accession>
<feature type="region of interest" description="Disordered" evidence="1">
    <location>
        <begin position="62"/>
        <end position="82"/>
    </location>
</feature>
<evidence type="ECO:0000313" key="3">
    <source>
        <dbReference type="Proteomes" id="UP001430848"/>
    </source>
</evidence>
<dbReference type="PANTHER" id="PTHR40788">
    <property type="entry name" value="CLR5 DOMAIN-CONTAINING PROTEIN-RELATED"/>
    <property type="match status" value="1"/>
</dbReference>
<dbReference type="EMBL" id="JAKNSF020000073">
    <property type="protein sequence ID" value="KAK7720721.1"/>
    <property type="molecule type" value="Genomic_DNA"/>
</dbReference>
<dbReference type="PANTHER" id="PTHR40788:SF2">
    <property type="entry name" value="CLR5 DOMAIN-CONTAINING PROTEIN"/>
    <property type="match status" value="1"/>
</dbReference>
<protein>
    <submittedName>
        <fullName evidence="2">Uncharacterized protein</fullName>
    </submittedName>
</protein>
<proteinExistence type="predicted"/>
<comment type="caution">
    <text evidence="2">The sequence shown here is derived from an EMBL/GenBank/DDBJ whole genome shotgun (WGS) entry which is preliminary data.</text>
</comment>
<name>A0ABR1NZ36_DIAER</name>
<gene>
    <name evidence="2" type="ORF">SLS63_009715</name>
</gene>
<reference evidence="2 3" key="1">
    <citation type="submission" date="2024-02" db="EMBL/GenBank/DDBJ databases">
        <title>De novo assembly and annotation of 12 fungi associated with fruit tree decline syndrome in Ontario, Canada.</title>
        <authorList>
            <person name="Sulman M."/>
            <person name="Ellouze W."/>
            <person name="Ilyukhin E."/>
        </authorList>
    </citation>
    <scope>NUCLEOTIDE SEQUENCE [LARGE SCALE GENOMIC DNA]</scope>
    <source>
        <strain evidence="2 3">M169</strain>
    </source>
</reference>
<keyword evidence="3" id="KW-1185">Reference proteome</keyword>